<dbReference type="InterPro" id="IPR011009">
    <property type="entry name" value="Kinase-like_dom_sf"/>
</dbReference>
<dbReference type="GO" id="GO:0005524">
    <property type="term" value="F:ATP binding"/>
    <property type="evidence" value="ECO:0007669"/>
    <property type="project" value="InterPro"/>
</dbReference>
<dbReference type="GO" id="GO:0005977">
    <property type="term" value="P:glycogen metabolic process"/>
    <property type="evidence" value="ECO:0007669"/>
    <property type="project" value="InterPro"/>
</dbReference>
<feature type="region of interest" description="Disordered" evidence="5">
    <location>
        <begin position="134"/>
        <end position="154"/>
    </location>
</feature>
<dbReference type="GO" id="GO:0005516">
    <property type="term" value="F:calmodulin binding"/>
    <property type="evidence" value="ECO:0007669"/>
    <property type="project" value="InterPro"/>
</dbReference>
<evidence type="ECO:0000256" key="1">
    <source>
        <dbReference type="ARBA" id="ARBA00006692"/>
    </source>
</evidence>
<feature type="domain" description="Protein kinase" evidence="6">
    <location>
        <begin position="1"/>
        <end position="51"/>
    </location>
</feature>
<dbReference type="SUPFAM" id="SSF56112">
    <property type="entry name" value="Protein kinase-like (PK-like)"/>
    <property type="match status" value="1"/>
</dbReference>
<reference evidence="7 8" key="1">
    <citation type="journal article" date="2020" name="Nature">
        <title>Six reference-quality genomes reveal evolution of bat adaptations.</title>
        <authorList>
            <person name="Jebb D."/>
            <person name="Huang Z."/>
            <person name="Pippel M."/>
            <person name="Hughes G.M."/>
            <person name="Lavrichenko K."/>
            <person name="Devanna P."/>
            <person name="Winkler S."/>
            <person name="Jermiin L.S."/>
            <person name="Skirmuntt E.C."/>
            <person name="Katzourakis A."/>
            <person name="Burkitt-Gray L."/>
            <person name="Ray D.A."/>
            <person name="Sullivan K.A.M."/>
            <person name="Roscito J.G."/>
            <person name="Kirilenko B.M."/>
            <person name="Davalos L.M."/>
            <person name="Corthals A.P."/>
            <person name="Power M.L."/>
            <person name="Jones G."/>
            <person name="Ransome R.D."/>
            <person name="Dechmann D.K.N."/>
            <person name="Locatelli A.G."/>
            <person name="Puechmaille S.J."/>
            <person name="Fedrigo O."/>
            <person name="Jarvis E.D."/>
            <person name="Hiller M."/>
            <person name="Vernes S.C."/>
            <person name="Myers E.W."/>
            <person name="Teeling E.C."/>
        </authorList>
    </citation>
    <scope>NUCLEOTIDE SEQUENCE [LARGE SCALE GENOMIC DNA]</scope>
    <source>
        <strain evidence="7">MRhiFer1</strain>
        <tissue evidence="7">Lung</tissue>
    </source>
</reference>
<dbReference type="GO" id="GO:0005964">
    <property type="term" value="C:phosphorylase kinase complex"/>
    <property type="evidence" value="ECO:0007669"/>
    <property type="project" value="InterPro"/>
</dbReference>
<dbReference type="InterPro" id="IPR000719">
    <property type="entry name" value="Prot_kinase_dom"/>
</dbReference>
<comment type="caution">
    <text evidence="7">The sequence shown here is derived from an EMBL/GenBank/DDBJ whole genome shotgun (WGS) entry which is preliminary data.</text>
</comment>
<keyword evidence="4 7" id="KW-0418">Kinase</keyword>
<evidence type="ECO:0000256" key="4">
    <source>
        <dbReference type="ARBA" id="ARBA00022777"/>
    </source>
</evidence>
<evidence type="ECO:0000313" key="7">
    <source>
        <dbReference type="EMBL" id="KAF6271667.1"/>
    </source>
</evidence>
<dbReference type="Gene3D" id="1.10.510.10">
    <property type="entry name" value="Transferase(Phosphotransferase) domain 1"/>
    <property type="match status" value="1"/>
</dbReference>
<dbReference type="AlphaFoldDB" id="A0A7J7R6N6"/>
<sequence>MLRMVMEGRYQFGSPEWDDRSDTVKDLISRLLHVDPAGRLTAEQALRHPFFERCEGSQPWSLSPRQRFRVAVWTVLAAGRVAVSSHRARPLTRSALVRDPYALRPVRRLIDSCAFRLYGHWVKKGEQQNRAALFQHRPPGPFPSMGPEEEGDSAAIPEEEALLVLG</sequence>
<evidence type="ECO:0000259" key="6">
    <source>
        <dbReference type="PROSITE" id="PS50011"/>
    </source>
</evidence>
<comment type="similarity">
    <text evidence="1">Belongs to the protein kinase superfamily. CAMK Ser/Thr protein kinase family.</text>
</comment>
<evidence type="ECO:0000256" key="5">
    <source>
        <dbReference type="SAM" id="MobiDB-lite"/>
    </source>
</evidence>
<dbReference type="EMBL" id="JACAGC010000030">
    <property type="protein sequence ID" value="KAF6271667.1"/>
    <property type="molecule type" value="Genomic_DNA"/>
</dbReference>
<accession>A0A7J7R6N6</accession>
<dbReference type="PANTHER" id="PTHR24347">
    <property type="entry name" value="SERINE/THREONINE-PROTEIN KINASE"/>
    <property type="match status" value="1"/>
</dbReference>
<keyword evidence="3" id="KW-0808">Transferase</keyword>
<dbReference type="InterPro" id="IPR002291">
    <property type="entry name" value="Phosph_kin_gamma"/>
</dbReference>
<dbReference type="GO" id="GO:0004689">
    <property type="term" value="F:phosphorylase kinase activity"/>
    <property type="evidence" value="ECO:0007669"/>
    <property type="project" value="InterPro"/>
</dbReference>
<keyword evidence="2" id="KW-0723">Serine/threonine-protein kinase</keyword>
<evidence type="ECO:0000256" key="3">
    <source>
        <dbReference type="ARBA" id="ARBA00022679"/>
    </source>
</evidence>
<gene>
    <name evidence="7" type="ORF">mRhiFer1_012933</name>
</gene>
<evidence type="ECO:0000256" key="2">
    <source>
        <dbReference type="ARBA" id="ARBA00022527"/>
    </source>
</evidence>
<protein>
    <submittedName>
        <fullName evidence="7">Phosphorylase kinase catalytic subunit gamma 2</fullName>
    </submittedName>
</protein>
<name>A0A7J7R6N6_RHIFE</name>
<dbReference type="Proteomes" id="UP000585614">
    <property type="component" value="Unassembled WGS sequence"/>
</dbReference>
<evidence type="ECO:0000313" key="8">
    <source>
        <dbReference type="Proteomes" id="UP000585614"/>
    </source>
</evidence>
<organism evidence="7 8">
    <name type="scientific">Rhinolophus ferrumequinum</name>
    <name type="common">Greater horseshoe bat</name>
    <dbReference type="NCBI Taxonomy" id="59479"/>
    <lineage>
        <taxon>Eukaryota</taxon>
        <taxon>Metazoa</taxon>
        <taxon>Chordata</taxon>
        <taxon>Craniata</taxon>
        <taxon>Vertebrata</taxon>
        <taxon>Euteleostomi</taxon>
        <taxon>Mammalia</taxon>
        <taxon>Eutheria</taxon>
        <taxon>Laurasiatheria</taxon>
        <taxon>Chiroptera</taxon>
        <taxon>Yinpterochiroptera</taxon>
        <taxon>Rhinolophoidea</taxon>
        <taxon>Rhinolophidae</taxon>
        <taxon>Rhinolophinae</taxon>
        <taxon>Rhinolophus</taxon>
    </lineage>
</organism>
<dbReference type="PRINTS" id="PR01049">
    <property type="entry name" value="PHOSPHBKNASE"/>
</dbReference>
<dbReference type="PROSITE" id="PS50011">
    <property type="entry name" value="PROTEIN_KINASE_DOM"/>
    <property type="match status" value="1"/>
</dbReference>
<proteinExistence type="inferred from homology"/>